<dbReference type="PROSITE" id="PS51257">
    <property type="entry name" value="PROKAR_LIPOPROTEIN"/>
    <property type="match status" value="1"/>
</dbReference>
<dbReference type="InterPro" id="IPR008964">
    <property type="entry name" value="Invasin/intimin_cell_adhesion"/>
</dbReference>
<organism evidence="4 5">
    <name type="scientific">Cocleimonas flava</name>
    <dbReference type="NCBI Taxonomy" id="634765"/>
    <lineage>
        <taxon>Bacteria</taxon>
        <taxon>Pseudomonadati</taxon>
        <taxon>Pseudomonadota</taxon>
        <taxon>Gammaproteobacteria</taxon>
        <taxon>Thiotrichales</taxon>
        <taxon>Thiotrichaceae</taxon>
        <taxon>Cocleimonas</taxon>
    </lineage>
</organism>
<dbReference type="Proteomes" id="UP000294887">
    <property type="component" value="Unassembled WGS sequence"/>
</dbReference>
<keyword evidence="5" id="KW-1185">Reference proteome</keyword>
<dbReference type="Pfam" id="PF16403">
    <property type="entry name" value="Bact_surface_Ig-like"/>
    <property type="match status" value="1"/>
</dbReference>
<dbReference type="EMBL" id="SMFQ01000002">
    <property type="protein sequence ID" value="TCJ89118.1"/>
    <property type="molecule type" value="Genomic_DNA"/>
</dbReference>
<dbReference type="OrthoDB" id="5620247at2"/>
<dbReference type="InterPro" id="IPR013783">
    <property type="entry name" value="Ig-like_fold"/>
</dbReference>
<feature type="signal peptide" evidence="2">
    <location>
        <begin position="1"/>
        <end position="24"/>
    </location>
</feature>
<feature type="chain" id="PRO_5020272087" evidence="2">
    <location>
        <begin position="25"/>
        <end position="827"/>
    </location>
</feature>
<dbReference type="InterPro" id="IPR032179">
    <property type="entry name" value="Cry22Aa_Ig-like"/>
</dbReference>
<dbReference type="RefSeq" id="WP_131904768.1">
    <property type="nucleotide sequence ID" value="NZ_BAAAFU010000008.1"/>
</dbReference>
<protein>
    <submittedName>
        <fullName evidence="4">Ig-like protein group 1</fullName>
    </submittedName>
</protein>
<evidence type="ECO:0000313" key="5">
    <source>
        <dbReference type="Proteomes" id="UP000294887"/>
    </source>
</evidence>
<comment type="similarity">
    <text evidence="1">Belongs to the intimin/invasin family.</text>
</comment>
<feature type="domain" description="Big-1" evidence="3">
    <location>
        <begin position="253"/>
        <end position="340"/>
    </location>
</feature>
<dbReference type="SMART" id="SM00634">
    <property type="entry name" value="BID_1"/>
    <property type="match status" value="3"/>
</dbReference>
<keyword evidence="2" id="KW-0732">Signal</keyword>
<name>A0A4R1FAZ6_9GAMM</name>
<proteinExistence type="inferred from homology"/>
<dbReference type="PROSITE" id="PS51127">
    <property type="entry name" value="BIG1"/>
    <property type="match status" value="1"/>
</dbReference>
<evidence type="ECO:0000259" key="3">
    <source>
        <dbReference type="PROSITE" id="PS51127"/>
    </source>
</evidence>
<dbReference type="Gene3D" id="2.60.40.10">
    <property type="entry name" value="Immunoglobulins"/>
    <property type="match status" value="5"/>
</dbReference>
<gene>
    <name evidence="4" type="ORF">EV695_0979</name>
</gene>
<evidence type="ECO:0000256" key="2">
    <source>
        <dbReference type="SAM" id="SignalP"/>
    </source>
</evidence>
<reference evidence="4 5" key="1">
    <citation type="submission" date="2019-03" db="EMBL/GenBank/DDBJ databases">
        <title>Genomic Encyclopedia of Type Strains, Phase IV (KMG-IV): sequencing the most valuable type-strain genomes for metagenomic binning, comparative biology and taxonomic classification.</title>
        <authorList>
            <person name="Goeker M."/>
        </authorList>
    </citation>
    <scope>NUCLEOTIDE SEQUENCE [LARGE SCALE GENOMIC DNA]</scope>
    <source>
        <strain evidence="4 5">DSM 24830</strain>
    </source>
</reference>
<dbReference type="AlphaFoldDB" id="A0A4R1FAZ6"/>
<comment type="caution">
    <text evidence="4">The sequence shown here is derived from an EMBL/GenBank/DDBJ whole genome shotgun (WGS) entry which is preliminary data.</text>
</comment>
<accession>A0A4R1FAZ6</accession>
<evidence type="ECO:0000256" key="1">
    <source>
        <dbReference type="ARBA" id="ARBA00010116"/>
    </source>
</evidence>
<dbReference type="InterPro" id="IPR003344">
    <property type="entry name" value="Big_1_dom"/>
</dbReference>
<dbReference type="SUPFAM" id="SSF49373">
    <property type="entry name" value="Invasin/intimin cell-adhesion fragments"/>
    <property type="match status" value="3"/>
</dbReference>
<evidence type="ECO:0000313" key="4">
    <source>
        <dbReference type="EMBL" id="TCJ89118.1"/>
    </source>
</evidence>
<sequence length="827" mass="85698">MSKSVKFVKIVSPIALAIALTACGGGGSSFGDGDTSSSGDDSAVVIADSIELSVSSRQLASDGSSPITITAIAKDSNNTAIDDADITFAVDKDATIIKNATVTTTTDSVDATDDTETTVVTAGSIQTATLTPGSATNQTLTVTVSSGNTSKSITVEVIGTEVTIDGPQAITLNKDNPFVLKLKDSSNKAIAYEVVELTSSAGNTIKTDSNFETDSAGEIAFTVTGDASGTDTITANVLGASFEKHIEVSSDEFALSSASSEEININTNASIDFIWTTNGVAQSGKTITLSATRGDITSQTAVTDADGKAKFSISSSTAGQTVITATTADGLSTTLNREFVATTPAYLNTQADPTLVSPNGTSTITAKIRDTNDNPVKNKIIDFRLTDTVDGVLSGSTAITDSLGRASVSYTAGNSSSAKDGVVIKTFIQGYPAVAEDEIKLTVGGNALRIVLGDDHLLEAEDIFYNKQFGVIVTDSAGNPVVGQDVSFKIVPKSYYKGSLWDTGDGWSGASVYDPTNTVIIQGVTASCVSEDFDNDGNLDSGEDINFNGTLEPTHDAAVTGSGVTDENGKIVVEVIYAKNTAWWSEQRIEATVTVDGTEFIEYTDFRLPVLAADVNSSDTTPPNLNSPYGTWGGCTDDPDGIAPPLPSGNLTLVVVNPITGAEVSELENDVWYSISGDGEILDASTYSLNSSVVTIETGPNNSFRLIDNNTAVDNNGYYINLTINGVEKIFFYRDDAAIVPEPVVSTDTTGPVIYITGVNPETVAQNGTYTDAGATAVDDVDGAVTATAISGLPVDTSILGSHTIIYRAVDAAGNATTSTRTVTVTP</sequence>